<dbReference type="PANTHER" id="PTHR33121:SF79">
    <property type="entry name" value="CYCLIC DI-GMP PHOSPHODIESTERASE PDED-RELATED"/>
    <property type="match status" value="1"/>
</dbReference>
<accession>A0A099I1W8</accession>
<evidence type="ECO:0000313" key="3">
    <source>
        <dbReference type="Proteomes" id="UP000030008"/>
    </source>
</evidence>
<proteinExistence type="predicted"/>
<dbReference type="Gene3D" id="3.20.20.450">
    <property type="entry name" value="EAL domain"/>
    <property type="match status" value="1"/>
</dbReference>
<dbReference type="InterPro" id="IPR001633">
    <property type="entry name" value="EAL_dom"/>
</dbReference>
<dbReference type="GO" id="GO:0071111">
    <property type="term" value="F:cyclic-guanylate-specific phosphodiesterase activity"/>
    <property type="evidence" value="ECO:0007669"/>
    <property type="project" value="InterPro"/>
</dbReference>
<organism evidence="2 3">
    <name type="scientific">Clostridium innocuum</name>
    <dbReference type="NCBI Taxonomy" id="1522"/>
    <lineage>
        <taxon>Bacteria</taxon>
        <taxon>Bacillati</taxon>
        <taxon>Bacillota</taxon>
        <taxon>Clostridia</taxon>
        <taxon>Eubacteriales</taxon>
        <taxon>Clostridiaceae</taxon>
        <taxon>Clostridium</taxon>
    </lineage>
</organism>
<dbReference type="PANTHER" id="PTHR33121">
    <property type="entry name" value="CYCLIC DI-GMP PHOSPHODIESTERASE PDEF"/>
    <property type="match status" value="1"/>
</dbReference>
<dbReference type="AlphaFoldDB" id="A0A099I1W8"/>
<dbReference type="SMART" id="SM00052">
    <property type="entry name" value="EAL"/>
    <property type="match status" value="1"/>
</dbReference>
<evidence type="ECO:0000313" key="2">
    <source>
        <dbReference type="EMBL" id="KGJ51924.1"/>
    </source>
</evidence>
<dbReference type="EMBL" id="JQIF01000092">
    <property type="protein sequence ID" value="KGJ51924.1"/>
    <property type="molecule type" value="Genomic_DNA"/>
</dbReference>
<dbReference type="InterPro" id="IPR035919">
    <property type="entry name" value="EAL_sf"/>
</dbReference>
<dbReference type="InterPro" id="IPR050706">
    <property type="entry name" value="Cyclic-di-GMP_PDE-like"/>
</dbReference>
<name>A0A099I1W8_CLOIN</name>
<feature type="domain" description="EAL" evidence="1">
    <location>
        <begin position="155"/>
        <end position="408"/>
    </location>
</feature>
<evidence type="ECO:0000259" key="1">
    <source>
        <dbReference type="PROSITE" id="PS50883"/>
    </source>
</evidence>
<dbReference type="SUPFAM" id="SSF141868">
    <property type="entry name" value="EAL domain-like"/>
    <property type="match status" value="1"/>
</dbReference>
<dbReference type="PROSITE" id="PS50883">
    <property type="entry name" value="EAL"/>
    <property type="match status" value="1"/>
</dbReference>
<comment type="caution">
    <text evidence="2">The sequence shown here is derived from an EMBL/GenBank/DDBJ whole genome shotgun (WGS) entry which is preliminary data.</text>
</comment>
<gene>
    <name evidence="2" type="ORF">CIAN88_17625</name>
</gene>
<sequence length="408" mass="47289">MKKTNTGHAQEQPLNCCVMTMGIKHAEQLVLLFGKTRVMQLMNQLSEQAQHLLPKRAQIAQLSDYRLLFLLPSYTRLDALRLVYDLDDCCDAIAQQLYAARLALSFGICLPYTSDTLEDAIQCAEYCRLHDRDCERFSTSYAFYSRQAKEQLHHRYQLEQKILNALHRQEFELFLQPKVNTKTRQVVGAEALLRWIHNGVCIPLQEFLPVADQNTCIRLLDTYMFERVCQLLAQRHAQGEPLLPISINVSKASFEDGHYYLGEILDICKRYGVDPSLLELELHEDIPFEHKEQVQMFVQRLKGAGLRCSLDDFGSSRCNLHVLSWIDVDMVKLDHSFFAGPWNSRQQILLQHIIPMLHRLHIPILAEGVETQEQVQFLTDLHCTLIQGFYYSPPVSVHQFFQENEIIE</sequence>
<protein>
    <submittedName>
        <fullName evidence="2">Diguanylate phosphodiesterase</fullName>
    </submittedName>
</protein>
<dbReference type="Pfam" id="PF00563">
    <property type="entry name" value="EAL"/>
    <property type="match status" value="1"/>
</dbReference>
<dbReference type="Proteomes" id="UP000030008">
    <property type="component" value="Unassembled WGS sequence"/>
</dbReference>
<dbReference type="RefSeq" id="WP_044907088.1">
    <property type="nucleotide sequence ID" value="NZ_JQIF01000092.1"/>
</dbReference>
<reference evidence="2 3" key="1">
    <citation type="submission" date="2014-08" db="EMBL/GenBank/DDBJ databases">
        <title>Clostridium innocuum, an unnegligible vancomycin-resistant pathogen causing extra-intestinal infections.</title>
        <authorList>
            <person name="Feng Y."/>
            <person name="Chiu C.-H."/>
        </authorList>
    </citation>
    <scope>NUCLEOTIDE SEQUENCE [LARGE SCALE GENOMIC DNA]</scope>
    <source>
        <strain evidence="2 3">AN88</strain>
    </source>
</reference>
<dbReference type="CDD" id="cd01948">
    <property type="entry name" value="EAL"/>
    <property type="match status" value="1"/>
</dbReference>